<gene>
    <name evidence="11" type="ORF">AADA34_06035</name>
</gene>
<evidence type="ECO:0000256" key="9">
    <source>
        <dbReference type="SAM" id="Phobius"/>
    </source>
</evidence>
<evidence type="ECO:0000256" key="4">
    <source>
        <dbReference type="ARBA" id="ARBA00022692"/>
    </source>
</evidence>
<dbReference type="RefSeq" id="WP_341611822.1">
    <property type="nucleotide sequence ID" value="NZ_JBBWSC010000005.1"/>
</dbReference>
<keyword evidence="6 9" id="KW-1133">Transmembrane helix</keyword>
<dbReference type="PANTHER" id="PTHR32309">
    <property type="entry name" value="TYROSINE-PROTEIN KINASE"/>
    <property type="match status" value="1"/>
</dbReference>
<dbReference type="Proteomes" id="UP001380601">
    <property type="component" value="Unassembled WGS sequence"/>
</dbReference>
<proteinExistence type="inferred from homology"/>
<evidence type="ECO:0000256" key="3">
    <source>
        <dbReference type="ARBA" id="ARBA00022475"/>
    </source>
</evidence>
<dbReference type="EMBL" id="JBBWSC010000005">
    <property type="protein sequence ID" value="MEL0538295.1"/>
    <property type="molecule type" value="Genomic_DNA"/>
</dbReference>
<keyword evidence="4 9" id="KW-0812">Transmembrane</keyword>
<name>A0ABU9EXX2_9STAP</name>
<sequence length="219" mass="24381">MDKTLDLSIIFAALKKNLKLIIGLPILFLIISTLITMFLITPKYTSSTQVIVTQKKVDQQFQAQQTQSDLQLINTYAEVIKSPRVLDTVSESLTHHYSGKELAKMISVSNKSESKVLNISVTSTHANTSKTIANTTAKVFRKEIKQIMDVDNVSVLSKAEKGEKTSPNLLINSAISVILGLALAIIFAFIKEITDKRIKDEKDVEEYLELPVIGVINRF</sequence>
<accession>A0ABU9EXX2</accession>
<evidence type="ECO:0000256" key="2">
    <source>
        <dbReference type="ARBA" id="ARBA00006683"/>
    </source>
</evidence>
<dbReference type="PANTHER" id="PTHR32309:SF13">
    <property type="entry name" value="FERRIC ENTEROBACTIN TRANSPORT PROTEIN FEPE"/>
    <property type="match status" value="1"/>
</dbReference>
<reference evidence="11 12" key="1">
    <citation type="submission" date="2024-04" db="EMBL/GenBank/DDBJ databases">
        <title>Staphylococcus debuckii a clinical isolate.</title>
        <authorList>
            <person name="Magnan C."/>
            <person name="Plumet L."/>
            <person name="Morsli M."/>
            <person name="Molle V."/>
            <person name="Lavigne J.-P."/>
        </authorList>
    </citation>
    <scope>NUCLEOTIDE SEQUENCE [LARGE SCALE GENOMIC DNA]</scope>
    <source>
        <strain evidence="11 12">NSD001</strain>
    </source>
</reference>
<evidence type="ECO:0000313" key="12">
    <source>
        <dbReference type="Proteomes" id="UP001380601"/>
    </source>
</evidence>
<keyword evidence="12" id="KW-1185">Reference proteome</keyword>
<comment type="similarity">
    <text evidence="2">Belongs to the CpsC/CapA family.</text>
</comment>
<keyword evidence="5" id="KW-0972">Capsule biogenesis/degradation</keyword>
<evidence type="ECO:0000313" key="11">
    <source>
        <dbReference type="EMBL" id="MEL0538295.1"/>
    </source>
</evidence>
<dbReference type="InterPro" id="IPR003856">
    <property type="entry name" value="LPS_length_determ_N"/>
</dbReference>
<protein>
    <submittedName>
        <fullName evidence="11">Wzz/FepE/Etk N-terminal domain-containing protein</fullName>
    </submittedName>
</protein>
<evidence type="ECO:0000256" key="6">
    <source>
        <dbReference type="ARBA" id="ARBA00022989"/>
    </source>
</evidence>
<organism evidence="11 12">
    <name type="scientific">Staphylococcus debuckii</name>
    <dbReference type="NCBI Taxonomy" id="2044912"/>
    <lineage>
        <taxon>Bacteria</taxon>
        <taxon>Bacillati</taxon>
        <taxon>Bacillota</taxon>
        <taxon>Bacilli</taxon>
        <taxon>Bacillales</taxon>
        <taxon>Staphylococcaceae</taxon>
        <taxon>Staphylococcus</taxon>
    </lineage>
</organism>
<dbReference type="InterPro" id="IPR050445">
    <property type="entry name" value="Bact_polysacc_biosynth/exp"/>
</dbReference>
<evidence type="ECO:0000256" key="5">
    <source>
        <dbReference type="ARBA" id="ARBA00022903"/>
    </source>
</evidence>
<dbReference type="Pfam" id="PF02706">
    <property type="entry name" value="Wzz"/>
    <property type="match status" value="1"/>
</dbReference>
<comment type="subcellular location">
    <subcellularLocation>
        <location evidence="1">Cell membrane</location>
        <topology evidence="1">Multi-pass membrane protein</topology>
    </subcellularLocation>
</comment>
<feature type="transmembrane region" description="Helical" evidence="9">
    <location>
        <begin position="20"/>
        <end position="40"/>
    </location>
</feature>
<keyword evidence="7 9" id="KW-0472">Membrane</keyword>
<feature type="transmembrane region" description="Helical" evidence="9">
    <location>
        <begin position="169"/>
        <end position="190"/>
    </location>
</feature>
<evidence type="ECO:0000256" key="7">
    <source>
        <dbReference type="ARBA" id="ARBA00023136"/>
    </source>
</evidence>
<keyword evidence="8" id="KW-0270">Exopolysaccharide synthesis</keyword>
<keyword evidence="3" id="KW-1003">Cell membrane</keyword>
<comment type="caution">
    <text evidence="11">The sequence shown here is derived from an EMBL/GenBank/DDBJ whole genome shotgun (WGS) entry which is preliminary data.</text>
</comment>
<evidence type="ECO:0000256" key="8">
    <source>
        <dbReference type="ARBA" id="ARBA00023169"/>
    </source>
</evidence>
<evidence type="ECO:0000259" key="10">
    <source>
        <dbReference type="Pfam" id="PF02706"/>
    </source>
</evidence>
<feature type="domain" description="Polysaccharide chain length determinant N-terminal" evidence="10">
    <location>
        <begin position="4"/>
        <end position="92"/>
    </location>
</feature>
<evidence type="ECO:0000256" key="1">
    <source>
        <dbReference type="ARBA" id="ARBA00004651"/>
    </source>
</evidence>